<feature type="domain" description="Ketosynthase family 3 (KS3)" evidence="19">
    <location>
        <begin position="1"/>
        <end position="403"/>
    </location>
</feature>
<evidence type="ECO:0000259" key="19">
    <source>
        <dbReference type="PROSITE" id="PS52004"/>
    </source>
</evidence>
<reference evidence="21" key="1">
    <citation type="submission" date="2016-03" db="EMBL/GenBank/DDBJ databases">
        <authorList>
            <person name="Heylen K."/>
            <person name="De Vos P."/>
            <person name="Vekeman B."/>
        </authorList>
    </citation>
    <scope>NUCLEOTIDE SEQUENCE [LARGE SCALE GENOMIC DNA]</scope>
    <source>
        <strain evidence="21">R-45383</strain>
    </source>
</reference>
<organism evidence="20 21">
    <name type="scientific">Methylomonas koyamae</name>
    <dbReference type="NCBI Taxonomy" id="702114"/>
    <lineage>
        <taxon>Bacteria</taxon>
        <taxon>Pseudomonadati</taxon>
        <taxon>Pseudomonadota</taxon>
        <taxon>Gammaproteobacteria</taxon>
        <taxon>Methylococcales</taxon>
        <taxon>Methylococcaceae</taxon>
        <taxon>Methylomonas</taxon>
    </lineage>
</organism>
<evidence type="ECO:0000256" key="15">
    <source>
        <dbReference type="ARBA" id="ARBA00042143"/>
    </source>
</evidence>
<dbReference type="InterPro" id="IPR000794">
    <property type="entry name" value="Beta-ketoacyl_synthase"/>
</dbReference>
<comment type="pathway">
    <text evidence="2">Lipid metabolism; fatty acid biosynthesis.</text>
</comment>
<dbReference type="SMART" id="SM00825">
    <property type="entry name" value="PKS_KS"/>
    <property type="match status" value="1"/>
</dbReference>
<dbReference type="EC" id="2.3.1.41" evidence="5"/>
<comment type="subunit">
    <text evidence="4">Homodimer.</text>
</comment>
<keyword evidence="12" id="KW-0012">Acyltransferase</keyword>
<dbReference type="PANTHER" id="PTHR11712:SF306">
    <property type="entry name" value="3-OXOACYL-[ACYL-CARRIER-PROTEIN] SYNTHASE 1"/>
    <property type="match status" value="1"/>
</dbReference>
<dbReference type="Pfam" id="PF02801">
    <property type="entry name" value="Ketoacyl-synt_C"/>
    <property type="match status" value="1"/>
</dbReference>
<protein>
    <recommendedName>
        <fullName evidence="13">3-oxoacyl-[acyl-carrier-protein] synthase 1</fullName>
        <ecNumber evidence="5">2.3.1.41</ecNumber>
    </recommendedName>
    <alternativeName>
        <fullName evidence="14">3-oxoacyl-[acyl-carrier-protein] synthase I</fullName>
    </alternativeName>
    <alternativeName>
        <fullName evidence="15">Beta-ketoacyl-ACP synthase I</fullName>
    </alternativeName>
</protein>
<dbReference type="Proteomes" id="UP000077628">
    <property type="component" value="Unassembled WGS sequence"/>
</dbReference>
<evidence type="ECO:0000256" key="14">
    <source>
        <dbReference type="ARBA" id="ARBA00041620"/>
    </source>
</evidence>
<dbReference type="OrthoDB" id="5559162at2"/>
<evidence type="ECO:0000256" key="10">
    <source>
        <dbReference type="ARBA" id="ARBA00023098"/>
    </source>
</evidence>
<dbReference type="AlphaFoldDB" id="A0A177NQ63"/>
<comment type="subcellular location">
    <subcellularLocation>
        <location evidence="1">Cytoplasm</location>
    </subcellularLocation>
</comment>
<keyword evidence="11" id="KW-0275">Fatty acid biosynthesis</keyword>
<evidence type="ECO:0000256" key="6">
    <source>
        <dbReference type="ARBA" id="ARBA00022490"/>
    </source>
</evidence>
<comment type="similarity">
    <text evidence="3 18">Belongs to the thiolase-like superfamily. Beta-ketoacyl-ACP synthases family.</text>
</comment>
<keyword evidence="10" id="KW-0443">Lipid metabolism</keyword>
<dbReference type="STRING" id="702114.A1355_03550"/>
<comment type="catalytic activity">
    <reaction evidence="17">
        <text>a fatty acyl-[ACP] + malonyl-[ACP] + H(+) = a 3-oxoacyl-[ACP] + holo-[ACP] + CO2</text>
        <dbReference type="Rhea" id="RHEA:22836"/>
        <dbReference type="Rhea" id="RHEA-COMP:9623"/>
        <dbReference type="Rhea" id="RHEA-COMP:9685"/>
        <dbReference type="Rhea" id="RHEA-COMP:9916"/>
        <dbReference type="Rhea" id="RHEA-COMP:14125"/>
        <dbReference type="ChEBI" id="CHEBI:15378"/>
        <dbReference type="ChEBI" id="CHEBI:16526"/>
        <dbReference type="ChEBI" id="CHEBI:64479"/>
        <dbReference type="ChEBI" id="CHEBI:78449"/>
        <dbReference type="ChEBI" id="CHEBI:78776"/>
        <dbReference type="ChEBI" id="CHEBI:138651"/>
        <dbReference type="EC" id="2.3.1.41"/>
    </reaction>
    <physiologicalReaction direction="left-to-right" evidence="17">
        <dbReference type="Rhea" id="RHEA:22837"/>
    </physiologicalReaction>
</comment>
<dbReference type="GO" id="GO:0005829">
    <property type="term" value="C:cytosol"/>
    <property type="evidence" value="ECO:0007669"/>
    <property type="project" value="TreeGrafter"/>
</dbReference>
<evidence type="ECO:0000256" key="13">
    <source>
        <dbReference type="ARBA" id="ARBA00039450"/>
    </source>
</evidence>
<dbReference type="RefSeq" id="WP_064027662.1">
    <property type="nucleotide sequence ID" value="NZ_LUUK01000151.1"/>
</dbReference>
<evidence type="ECO:0000256" key="11">
    <source>
        <dbReference type="ARBA" id="ARBA00023160"/>
    </source>
</evidence>
<dbReference type="UniPathway" id="UPA00094"/>
<dbReference type="InterPro" id="IPR016039">
    <property type="entry name" value="Thiolase-like"/>
</dbReference>
<keyword evidence="7" id="KW-0444">Lipid biosynthesis</keyword>
<dbReference type="PROSITE" id="PS00606">
    <property type="entry name" value="KS3_1"/>
    <property type="match status" value="1"/>
</dbReference>
<comment type="caution">
    <text evidence="20">The sequence shown here is derived from an EMBL/GenBank/DDBJ whole genome shotgun (WGS) entry which is preliminary data.</text>
</comment>
<dbReference type="EMBL" id="LUUK01000151">
    <property type="protein sequence ID" value="OAI20031.1"/>
    <property type="molecule type" value="Genomic_DNA"/>
</dbReference>
<keyword evidence="21" id="KW-1185">Reference proteome</keyword>
<sequence>MRRAVVTGLGIVSSIGNNRDEVVESLRQGRSGIGFCEDYRELGFRSQIHGPIKINLDEAIDRKVKRFMGDGAAYNYLAMEQAIADSGLADDEVSNVRTGLVMGSGGPSTSNLVDAADILRSKGVKKVGPYMVTRAMSSTNTACLATPFKIKGVNYTISSACATSAHCIGHAMELIQLGKQDVVFAGGGEELHWSMSVLFDAMGALSSKYNDTPESASRPYDETRDGFVISGGGGVLVVEELEHAKARGAKIYAELVGYGATSDGYDMVQPSGEGAVRCMQMALATVDGNIDYINAHGTSTPVGDTRELEAMRAVFGADSVPPVSSTKSLTGHALGAAGVNEAIYSLLMMQGSFLSASANITQLDPGAAGIPIVREYRDNVSLNTVMSNSFGFGGTNATLIFQRFNG</sequence>
<gene>
    <name evidence="20" type="ORF">A1355_03550</name>
</gene>
<dbReference type="InterPro" id="IPR014031">
    <property type="entry name" value="Ketoacyl_synth_C"/>
</dbReference>
<evidence type="ECO:0000256" key="4">
    <source>
        <dbReference type="ARBA" id="ARBA00011738"/>
    </source>
</evidence>
<dbReference type="InterPro" id="IPR014030">
    <property type="entry name" value="Ketoacyl_synth_N"/>
</dbReference>
<evidence type="ECO:0000313" key="21">
    <source>
        <dbReference type="Proteomes" id="UP000077628"/>
    </source>
</evidence>
<dbReference type="Gene3D" id="3.40.47.10">
    <property type="match status" value="2"/>
</dbReference>
<name>A0A177NQ63_9GAMM</name>
<evidence type="ECO:0000256" key="3">
    <source>
        <dbReference type="ARBA" id="ARBA00008467"/>
    </source>
</evidence>
<keyword evidence="6" id="KW-0963">Cytoplasm</keyword>
<evidence type="ECO:0000256" key="12">
    <source>
        <dbReference type="ARBA" id="ARBA00023315"/>
    </source>
</evidence>
<keyword evidence="9" id="KW-0276">Fatty acid metabolism</keyword>
<evidence type="ECO:0000256" key="1">
    <source>
        <dbReference type="ARBA" id="ARBA00004496"/>
    </source>
</evidence>
<dbReference type="NCBIfam" id="NF005935">
    <property type="entry name" value="PRK07967.1"/>
    <property type="match status" value="1"/>
</dbReference>
<dbReference type="GO" id="GO:0004315">
    <property type="term" value="F:3-oxoacyl-[acyl-carrier-protein] synthase activity"/>
    <property type="evidence" value="ECO:0007669"/>
    <property type="project" value="UniProtKB-EC"/>
</dbReference>
<dbReference type="InterPro" id="IPR020841">
    <property type="entry name" value="PKS_Beta-ketoAc_synthase_dom"/>
</dbReference>
<dbReference type="FunFam" id="3.40.47.10:FF:000006">
    <property type="entry name" value="3-oxoacyl-[acyl-carrier-protein] synthase I"/>
    <property type="match status" value="1"/>
</dbReference>
<dbReference type="GO" id="GO:0006633">
    <property type="term" value="P:fatty acid biosynthetic process"/>
    <property type="evidence" value="ECO:0007669"/>
    <property type="project" value="UniProtKB-UniPathway"/>
</dbReference>
<dbReference type="SUPFAM" id="SSF53901">
    <property type="entry name" value="Thiolase-like"/>
    <property type="match status" value="2"/>
</dbReference>
<keyword evidence="8 18" id="KW-0808">Transferase</keyword>
<comment type="catalytic activity">
    <reaction evidence="16">
        <text>(3Z)-decenoyl-[ACP] + malonyl-[ACP] + H(+) = 3-oxo-(5Z)-dodecenoyl-[ACP] + holo-[ACP] + CO2</text>
        <dbReference type="Rhea" id="RHEA:54940"/>
        <dbReference type="Rhea" id="RHEA-COMP:9623"/>
        <dbReference type="Rhea" id="RHEA-COMP:9685"/>
        <dbReference type="Rhea" id="RHEA-COMP:9927"/>
        <dbReference type="Rhea" id="RHEA-COMP:14042"/>
        <dbReference type="ChEBI" id="CHEBI:15378"/>
        <dbReference type="ChEBI" id="CHEBI:16526"/>
        <dbReference type="ChEBI" id="CHEBI:64479"/>
        <dbReference type="ChEBI" id="CHEBI:78449"/>
        <dbReference type="ChEBI" id="CHEBI:78798"/>
        <dbReference type="ChEBI" id="CHEBI:138410"/>
    </reaction>
    <physiologicalReaction direction="left-to-right" evidence="16">
        <dbReference type="Rhea" id="RHEA:54941"/>
    </physiologicalReaction>
</comment>
<evidence type="ECO:0000256" key="2">
    <source>
        <dbReference type="ARBA" id="ARBA00005194"/>
    </source>
</evidence>
<evidence type="ECO:0000256" key="16">
    <source>
        <dbReference type="ARBA" id="ARBA00048121"/>
    </source>
</evidence>
<evidence type="ECO:0000256" key="7">
    <source>
        <dbReference type="ARBA" id="ARBA00022516"/>
    </source>
</evidence>
<dbReference type="InterPro" id="IPR018201">
    <property type="entry name" value="Ketoacyl_synth_AS"/>
</dbReference>
<evidence type="ECO:0000256" key="9">
    <source>
        <dbReference type="ARBA" id="ARBA00022832"/>
    </source>
</evidence>
<accession>A0A177NQ63</accession>
<evidence type="ECO:0000256" key="17">
    <source>
        <dbReference type="ARBA" id="ARBA00048506"/>
    </source>
</evidence>
<evidence type="ECO:0000256" key="8">
    <source>
        <dbReference type="ARBA" id="ARBA00022679"/>
    </source>
</evidence>
<dbReference type="PROSITE" id="PS52004">
    <property type="entry name" value="KS3_2"/>
    <property type="match status" value="1"/>
</dbReference>
<dbReference type="PANTHER" id="PTHR11712">
    <property type="entry name" value="POLYKETIDE SYNTHASE-RELATED"/>
    <property type="match status" value="1"/>
</dbReference>
<dbReference type="Pfam" id="PF00109">
    <property type="entry name" value="ketoacyl-synt"/>
    <property type="match status" value="1"/>
</dbReference>
<dbReference type="NCBIfam" id="NF005589">
    <property type="entry name" value="PRK07314.1"/>
    <property type="match status" value="1"/>
</dbReference>
<evidence type="ECO:0000256" key="5">
    <source>
        <dbReference type="ARBA" id="ARBA00013191"/>
    </source>
</evidence>
<dbReference type="CDD" id="cd00834">
    <property type="entry name" value="KAS_I_II"/>
    <property type="match status" value="1"/>
</dbReference>
<evidence type="ECO:0000256" key="18">
    <source>
        <dbReference type="RuleBase" id="RU003694"/>
    </source>
</evidence>
<proteinExistence type="inferred from homology"/>
<evidence type="ECO:0000313" key="20">
    <source>
        <dbReference type="EMBL" id="OAI20031.1"/>
    </source>
</evidence>